<dbReference type="PROSITE" id="PS51257">
    <property type="entry name" value="PROKAR_LIPOPROTEIN"/>
    <property type="match status" value="1"/>
</dbReference>
<dbReference type="Pfam" id="PF13590">
    <property type="entry name" value="DUF4136"/>
    <property type="match status" value="1"/>
</dbReference>
<evidence type="ECO:0000256" key="1">
    <source>
        <dbReference type="SAM" id="SignalP"/>
    </source>
</evidence>
<keyword evidence="1" id="KW-0732">Signal</keyword>
<feature type="domain" description="DUF4136" evidence="2">
    <location>
        <begin position="48"/>
        <end position="196"/>
    </location>
</feature>
<name>A0A095ZA12_9BURK</name>
<dbReference type="EMBL" id="JRNI01000016">
    <property type="protein sequence ID" value="KGF31181.1"/>
    <property type="molecule type" value="Genomic_DNA"/>
</dbReference>
<dbReference type="OrthoDB" id="8940851at2"/>
<accession>A0A095ZA12</accession>
<dbReference type="RefSeq" id="WP_036558453.1">
    <property type="nucleotide sequence ID" value="NZ_JRNI01000016.1"/>
</dbReference>
<organism evidence="3 4">
    <name type="scientific">Oligella urethralis DNF00040</name>
    <dbReference type="NCBI Taxonomy" id="1401065"/>
    <lineage>
        <taxon>Bacteria</taxon>
        <taxon>Pseudomonadati</taxon>
        <taxon>Pseudomonadota</taxon>
        <taxon>Betaproteobacteria</taxon>
        <taxon>Burkholderiales</taxon>
        <taxon>Alcaligenaceae</taxon>
        <taxon>Oligella</taxon>
    </lineage>
</organism>
<dbReference type="AlphaFoldDB" id="A0A095ZA12"/>
<comment type="caution">
    <text evidence="3">The sequence shown here is derived from an EMBL/GenBank/DDBJ whole genome shotgun (WGS) entry which is preliminary data.</text>
</comment>
<keyword evidence="4" id="KW-1185">Reference proteome</keyword>
<reference evidence="3 4" key="1">
    <citation type="submission" date="2014-07" db="EMBL/GenBank/DDBJ databases">
        <authorList>
            <person name="McCorrison J."/>
            <person name="Sanka R."/>
            <person name="Torralba M."/>
            <person name="Gillis M."/>
            <person name="Haft D.H."/>
            <person name="Methe B."/>
            <person name="Sutton G."/>
            <person name="Nelson K.E."/>
        </authorList>
    </citation>
    <scope>NUCLEOTIDE SEQUENCE [LARGE SCALE GENOMIC DNA]</scope>
    <source>
        <strain evidence="3 4">DNF00040</strain>
    </source>
</reference>
<dbReference type="Gene3D" id="3.30.160.670">
    <property type="match status" value="1"/>
</dbReference>
<dbReference type="eggNOG" id="ENOG50330E3">
    <property type="taxonomic scope" value="Bacteria"/>
</dbReference>
<proteinExistence type="predicted"/>
<evidence type="ECO:0000259" key="2">
    <source>
        <dbReference type="Pfam" id="PF13590"/>
    </source>
</evidence>
<dbReference type="InterPro" id="IPR025411">
    <property type="entry name" value="DUF4136"/>
</dbReference>
<evidence type="ECO:0000313" key="4">
    <source>
        <dbReference type="Proteomes" id="UP000029629"/>
    </source>
</evidence>
<feature type="signal peptide" evidence="1">
    <location>
        <begin position="1"/>
        <end position="25"/>
    </location>
</feature>
<feature type="chain" id="PRO_5001915232" description="DUF4136 domain-containing protein" evidence="1">
    <location>
        <begin position="26"/>
        <end position="236"/>
    </location>
</feature>
<protein>
    <recommendedName>
        <fullName evidence="2">DUF4136 domain-containing protein</fullName>
    </recommendedName>
</protein>
<sequence length="236" mass="26280">MKRFNSQRPRRVLALFASVLLTACAGSNTFTVQQEVFQQLGGATPGASYALKHSDSQNLERSAYANLLQQNMHRTGLYQATSAAKADYLVDFNYSSERRQQLVRDYDPDPFFFYPYMGFGYWPSSHFYGSMMFYPNFYHGSTVRQVNYNYYTLQAVISRRADGQPVYQSTVAASSQAPLVQVMPYLMAAVFDGYPGQSAGVREIVFDLDAPDGGLGAAAEFNTLKPKGPPSQTAPK</sequence>
<gene>
    <name evidence="3" type="ORF">HMPREF2130_04330</name>
</gene>
<evidence type="ECO:0000313" key="3">
    <source>
        <dbReference type="EMBL" id="KGF31181.1"/>
    </source>
</evidence>
<dbReference type="Proteomes" id="UP000029629">
    <property type="component" value="Unassembled WGS sequence"/>
</dbReference>